<feature type="compositionally biased region" description="Polar residues" evidence="1">
    <location>
        <begin position="1"/>
        <end position="17"/>
    </location>
</feature>
<evidence type="ECO:0000313" key="3">
    <source>
        <dbReference type="Proteomes" id="UP001221757"/>
    </source>
</evidence>
<dbReference type="Proteomes" id="UP001221757">
    <property type="component" value="Unassembled WGS sequence"/>
</dbReference>
<name>A0AAD7DD77_MYCRO</name>
<feature type="region of interest" description="Disordered" evidence="1">
    <location>
        <begin position="234"/>
        <end position="269"/>
    </location>
</feature>
<gene>
    <name evidence="2" type="ORF">B0H17DRAFT_1332047</name>
</gene>
<organism evidence="2 3">
    <name type="scientific">Mycena rosella</name>
    <name type="common">Pink bonnet</name>
    <name type="synonym">Agaricus rosellus</name>
    <dbReference type="NCBI Taxonomy" id="1033263"/>
    <lineage>
        <taxon>Eukaryota</taxon>
        <taxon>Fungi</taxon>
        <taxon>Dikarya</taxon>
        <taxon>Basidiomycota</taxon>
        <taxon>Agaricomycotina</taxon>
        <taxon>Agaricomycetes</taxon>
        <taxon>Agaricomycetidae</taxon>
        <taxon>Agaricales</taxon>
        <taxon>Marasmiineae</taxon>
        <taxon>Mycenaceae</taxon>
        <taxon>Mycena</taxon>
    </lineage>
</organism>
<accession>A0AAD7DD77</accession>
<reference evidence="2" key="1">
    <citation type="submission" date="2023-03" db="EMBL/GenBank/DDBJ databases">
        <title>Massive genome expansion in bonnet fungi (Mycena s.s.) driven by repeated elements and novel gene families across ecological guilds.</title>
        <authorList>
            <consortium name="Lawrence Berkeley National Laboratory"/>
            <person name="Harder C.B."/>
            <person name="Miyauchi S."/>
            <person name="Viragh M."/>
            <person name="Kuo A."/>
            <person name="Thoen E."/>
            <person name="Andreopoulos B."/>
            <person name="Lu D."/>
            <person name="Skrede I."/>
            <person name="Drula E."/>
            <person name="Henrissat B."/>
            <person name="Morin E."/>
            <person name="Kohler A."/>
            <person name="Barry K."/>
            <person name="LaButti K."/>
            <person name="Morin E."/>
            <person name="Salamov A."/>
            <person name="Lipzen A."/>
            <person name="Mereny Z."/>
            <person name="Hegedus B."/>
            <person name="Baldrian P."/>
            <person name="Stursova M."/>
            <person name="Weitz H."/>
            <person name="Taylor A."/>
            <person name="Grigoriev I.V."/>
            <person name="Nagy L.G."/>
            <person name="Martin F."/>
            <person name="Kauserud H."/>
        </authorList>
    </citation>
    <scope>NUCLEOTIDE SEQUENCE</scope>
    <source>
        <strain evidence="2">CBHHK067</strain>
    </source>
</reference>
<dbReference type="EMBL" id="JARKIE010000077">
    <property type="protein sequence ID" value="KAJ7688743.1"/>
    <property type="molecule type" value="Genomic_DNA"/>
</dbReference>
<feature type="region of interest" description="Disordered" evidence="1">
    <location>
        <begin position="1"/>
        <end position="79"/>
    </location>
</feature>
<evidence type="ECO:0000256" key="1">
    <source>
        <dbReference type="SAM" id="MobiDB-lite"/>
    </source>
</evidence>
<proteinExistence type="predicted"/>
<dbReference type="AlphaFoldDB" id="A0AAD7DD77"/>
<evidence type="ECO:0000313" key="2">
    <source>
        <dbReference type="EMBL" id="KAJ7688743.1"/>
    </source>
</evidence>
<sequence>MHVPTSSRAPTPAATNLPTRTCPTPTPRAAATHDAATPRPHDHDTTADRVRYRDRAPPPPPPPRLPDGGARLHARSSHPALRRRIKFAAAPHDADTAAGHPASSIDVCCVAMMATSSPTHVPPRAREGMRTPAMHRAPMPSGWCDSARQPRRAPRFCYAHRATRCYADTGRTARHGATDDEARRLRWQCADDGPRAAQDVHLMLRQTHGAWTGANTACARTRTTERGRAKECARLRGTPGEKVAARNAKEEAPPPDSDAYSDAGDTETI</sequence>
<comment type="caution">
    <text evidence="2">The sequence shown here is derived from an EMBL/GenBank/DDBJ whole genome shotgun (WGS) entry which is preliminary data.</text>
</comment>
<keyword evidence="3" id="KW-1185">Reference proteome</keyword>
<feature type="compositionally biased region" description="Low complexity" evidence="1">
    <location>
        <begin position="18"/>
        <end position="38"/>
    </location>
</feature>
<feature type="compositionally biased region" description="Basic and acidic residues" evidence="1">
    <location>
        <begin position="39"/>
        <end position="56"/>
    </location>
</feature>
<protein>
    <submittedName>
        <fullName evidence="2">Uncharacterized protein</fullName>
    </submittedName>
</protein>
<feature type="compositionally biased region" description="Basic and acidic residues" evidence="1">
    <location>
        <begin position="243"/>
        <end position="252"/>
    </location>
</feature>